<dbReference type="Gene3D" id="3.30.420.10">
    <property type="entry name" value="Ribonuclease H-like superfamily/Ribonuclease H"/>
    <property type="match status" value="1"/>
</dbReference>
<proteinExistence type="predicted"/>
<reference evidence="1" key="1">
    <citation type="submission" date="2018-05" db="EMBL/GenBank/DDBJ databases">
        <title>Draft genome of Mucuna pruriens seed.</title>
        <authorList>
            <person name="Nnadi N.E."/>
            <person name="Vos R."/>
            <person name="Hasami M.H."/>
            <person name="Devisetty U.K."/>
            <person name="Aguiy J.C."/>
        </authorList>
    </citation>
    <scope>NUCLEOTIDE SEQUENCE [LARGE SCALE GENOMIC DNA]</scope>
    <source>
        <strain evidence="1">JCA_2017</strain>
    </source>
</reference>
<gene>
    <name evidence="1" type="ORF">CR513_03825</name>
</gene>
<dbReference type="InterPro" id="IPR036397">
    <property type="entry name" value="RNaseH_sf"/>
</dbReference>
<keyword evidence="2" id="KW-1185">Reference proteome</keyword>
<dbReference type="AlphaFoldDB" id="A0A371I8Z9"/>
<evidence type="ECO:0000313" key="2">
    <source>
        <dbReference type="Proteomes" id="UP000257109"/>
    </source>
</evidence>
<organism evidence="1 2">
    <name type="scientific">Mucuna pruriens</name>
    <name type="common">Velvet bean</name>
    <name type="synonym">Dolichos pruriens</name>
    <dbReference type="NCBI Taxonomy" id="157652"/>
    <lineage>
        <taxon>Eukaryota</taxon>
        <taxon>Viridiplantae</taxon>
        <taxon>Streptophyta</taxon>
        <taxon>Embryophyta</taxon>
        <taxon>Tracheophyta</taxon>
        <taxon>Spermatophyta</taxon>
        <taxon>Magnoliopsida</taxon>
        <taxon>eudicotyledons</taxon>
        <taxon>Gunneridae</taxon>
        <taxon>Pentapetalae</taxon>
        <taxon>rosids</taxon>
        <taxon>fabids</taxon>
        <taxon>Fabales</taxon>
        <taxon>Fabaceae</taxon>
        <taxon>Papilionoideae</taxon>
        <taxon>50 kb inversion clade</taxon>
        <taxon>NPAAA clade</taxon>
        <taxon>indigoferoid/millettioid clade</taxon>
        <taxon>Phaseoleae</taxon>
        <taxon>Mucuna</taxon>
    </lineage>
</organism>
<dbReference type="PANTHER" id="PTHR48475:SF2">
    <property type="entry name" value="RIBONUCLEASE H"/>
    <property type="match status" value="1"/>
</dbReference>
<name>A0A371I8Z9_MUCPR</name>
<accession>A0A371I8Z9</accession>
<feature type="non-terminal residue" evidence="1">
    <location>
        <position position="1"/>
    </location>
</feature>
<dbReference type="Proteomes" id="UP000257109">
    <property type="component" value="Unassembled WGS sequence"/>
</dbReference>
<evidence type="ECO:0000313" key="1">
    <source>
        <dbReference type="EMBL" id="RDY11509.1"/>
    </source>
</evidence>
<dbReference type="EMBL" id="QJKJ01000630">
    <property type="protein sequence ID" value="RDY11509.1"/>
    <property type="molecule type" value="Genomic_DNA"/>
</dbReference>
<dbReference type="GO" id="GO:0003676">
    <property type="term" value="F:nucleic acid binding"/>
    <property type="evidence" value="ECO:0007669"/>
    <property type="project" value="InterPro"/>
</dbReference>
<protein>
    <recommendedName>
        <fullName evidence="3">Integrase catalytic domain-containing protein</fullName>
    </recommendedName>
</protein>
<dbReference type="PANTHER" id="PTHR48475">
    <property type="entry name" value="RIBONUCLEASE H"/>
    <property type="match status" value="1"/>
</dbReference>
<dbReference type="OrthoDB" id="1909122at2759"/>
<evidence type="ECO:0008006" key="3">
    <source>
        <dbReference type="Google" id="ProtNLM"/>
    </source>
</evidence>
<comment type="caution">
    <text evidence="1">The sequence shown here is derived from an EMBL/GenBank/DDBJ whole genome shotgun (WGS) entry which is preliminary data.</text>
</comment>
<sequence length="105" mass="12045">MESSKLLPWSSILKAIVLWSYHTTPHSATEETPFCLTFGTNAMISTKIEEALPQVSLFQNKNNEVELKANMDLLQEEREMAHIQECSTKATVARRYNMTIFPRLI</sequence>